<protein>
    <recommendedName>
        <fullName evidence="11">HNH endonuclease</fullName>
    </recommendedName>
</protein>
<evidence type="ECO:0000256" key="5">
    <source>
        <dbReference type="ARBA" id="ARBA00022801"/>
    </source>
</evidence>
<feature type="region of interest" description="Disordered" evidence="8">
    <location>
        <begin position="203"/>
        <end position="224"/>
    </location>
</feature>
<reference evidence="9 10" key="1">
    <citation type="submission" date="2011-09" db="EMBL/GenBank/DDBJ databases">
        <title>The draft genome of Treponema saccharophilum DSM 2985.</title>
        <authorList>
            <consortium name="US DOE Joint Genome Institute (JGI-PGF)"/>
            <person name="Lucas S."/>
            <person name="Copeland A."/>
            <person name="Lapidus A."/>
            <person name="Glavina del Rio T."/>
            <person name="Dalin E."/>
            <person name="Tice H."/>
            <person name="Bruce D."/>
            <person name="Goodwin L."/>
            <person name="Pitluck S."/>
            <person name="Peters L."/>
            <person name="Kyrpides N."/>
            <person name="Mavromatis K."/>
            <person name="Ivanova N."/>
            <person name="Markowitz V."/>
            <person name="Cheng J.-F."/>
            <person name="Hugenholtz P."/>
            <person name="Woyke T."/>
            <person name="Wu D."/>
            <person name="Gronow S."/>
            <person name="Wellnitz S."/>
            <person name="Brambilla E."/>
            <person name="Klenk H.-P."/>
            <person name="Eisen J.A."/>
        </authorList>
    </citation>
    <scope>NUCLEOTIDE SEQUENCE [LARGE SCALE GENOMIC DNA]</scope>
    <source>
        <strain evidence="9 10">DSM 2985</strain>
    </source>
</reference>
<dbReference type="EMBL" id="AGRW01000050">
    <property type="protein sequence ID" value="EIC01356.1"/>
    <property type="molecule type" value="Genomic_DNA"/>
</dbReference>
<dbReference type="AlphaFoldDB" id="H7ELU8"/>
<evidence type="ECO:0000313" key="9">
    <source>
        <dbReference type="EMBL" id="EIC01356.1"/>
    </source>
</evidence>
<name>H7ELU8_9SPIR</name>
<feature type="compositionally biased region" description="Basic and acidic residues" evidence="8">
    <location>
        <begin position="76"/>
        <end position="113"/>
    </location>
</feature>
<evidence type="ECO:0000256" key="6">
    <source>
        <dbReference type="ARBA" id="ARBA00023022"/>
    </source>
</evidence>
<sequence>MVKRRGCDVIEALSKVAEVGQKTLDSVKSSFDPDAKIAKSEVSPSSETKSSDKPYNPDDKVEKAKNSEQTGETEEKDSSNTEKISYEIHTRNESLEGDKHPRTGVSFERKTVEDADGNEVTGIFPVFDSEYDAQLPENLYKASDKEQFNECNKQLKEAVEKDPELAKKFTPEQLEQIKNGDTPDGYTWHHNEERGKIQLVDSDVHAKTGHTGGKTIWGGGNENR</sequence>
<dbReference type="eggNOG" id="ENOG5032U5N">
    <property type="taxonomic scope" value="Bacteria"/>
</dbReference>
<comment type="caution">
    <text evidence="9">The sequence shown here is derived from an EMBL/GenBank/DDBJ whole genome shotgun (WGS) entry which is preliminary data.</text>
</comment>
<dbReference type="Gene3D" id="3.90.540.10">
    <property type="entry name" value="Colicin/pyocin, DNase domain"/>
    <property type="match status" value="1"/>
</dbReference>
<evidence type="ECO:0000256" key="2">
    <source>
        <dbReference type="ARBA" id="ARBA00022529"/>
    </source>
</evidence>
<keyword evidence="4" id="KW-0255">Endonuclease</keyword>
<evidence type="ECO:0000256" key="7">
    <source>
        <dbReference type="ARBA" id="ARBA00023048"/>
    </source>
</evidence>
<dbReference type="STRING" id="907348.TresaDRAFT_1248"/>
<dbReference type="Pfam" id="PF12639">
    <property type="entry name" value="Colicin-DNase"/>
    <property type="match status" value="1"/>
</dbReference>
<dbReference type="InterPro" id="IPR044925">
    <property type="entry name" value="His-Me_finger_sf"/>
</dbReference>
<organism evidence="9 10">
    <name type="scientific">Treponema saccharophilum DSM 2985</name>
    <dbReference type="NCBI Taxonomy" id="907348"/>
    <lineage>
        <taxon>Bacteria</taxon>
        <taxon>Pseudomonadati</taxon>
        <taxon>Spirochaetota</taxon>
        <taxon>Spirochaetia</taxon>
        <taxon>Spirochaetales</taxon>
        <taxon>Treponemataceae</taxon>
        <taxon>Treponema</taxon>
    </lineage>
</organism>
<feature type="region of interest" description="Disordered" evidence="8">
    <location>
        <begin position="21"/>
        <end position="113"/>
    </location>
</feature>
<dbReference type="OrthoDB" id="603864at2"/>
<dbReference type="InterPro" id="IPR037146">
    <property type="entry name" value="Colicin/pyocin_DNase_dom_sf"/>
</dbReference>
<keyword evidence="3" id="KW-0540">Nuclease</keyword>
<dbReference type="GO" id="GO:0031640">
    <property type="term" value="P:killing of cells of another organism"/>
    <property type="evidence" value="ECO:0007669"/>
    <property type="project" value="UniProtKB-KW"/>
</dbReference>
<dbReference type="PATRIC" id="fig|907348.3.peg.1896"/>
<keyword evidence="6" id="KW-0044">Antibiotic</keyword>
<keyword evidence="5" id="KW-0378">Hydrolase</keyword>
<dbReference type="GO" id="GO:0004519">
    <property type="term" value="F:endonuclease activity"/>
    <property type="evidence" value="ECO:0007669"/>
    <property type="project" value="UniProtKB-KW"/>
</dbReference>
<evidence type="ECO:0008006" key="11">
    <source>
        <dbReference type="Google" id="ProtNLM"/>
    </source>
</evidence>
<dbReference type="GO" id="GO:0016787">
    <property type="term" value="F:hydrolase activity"/>
    <property type="evidence" value="ECO:0007669"/>
    <property type="project" value="UniProtKB-KW"/>
</dbReference>
<gene>
    <name evidence="9" type="ORF">TresaDRAFT_1248</name>
</gene>
<dbReference type="GO" id="GO:0042742">
    <property type="term" value="P:defense response to bacterium"/>
    <property type="evidence" value="ECO:0007669"/>
    <property type="project" value="UniProtKB-KW"/>
</dbReference>
<evidence type="ECO:0000256" key="8">
    <source>
        <dbReference type="SAM" id="MobiDB-lite"/>
    </source>
</evidence>
<evidence type="ECO:0000256" key="4">
    <source>
        <dbReference type="ARBA" id="ARBA00022759"/>
    </source>
</evidence>
<keyword evidence="7" id="KW-0078">Bacteriocin</keyword>
<proteinExistence type="inferred from homology"/>
<feature type="compositionally biased region" description="Basic and acidic residues" evidence="8">
    <location>
        <begin position="49"/>
        <end position="66"/>
    </location>
</feature>
<comment type="similarity">
    <text evidence="1">Belongs to the colicin/pyosin nuclease family.</text>
</comment>
<keyword evidence="2" id="KW-0929">Antimicrobial</keyword>
<evidence type="ECO:0000313" key="10">
    <source>
        <dbReference type="Proteomes" id="UP000003571"/>
    </source>
</evidence>
<keyword evidence="10" id="KW-1185">Reference proteome</keyword>
<feature type="compositionally biased region" description="Gly residues" evidence="8">
    <location>
        <begin position="210"/>
        <end position="224"/>
    </location>
</feature>
<dbReference type="SUPFAM" id="SSF54060">
    <property type="entry name" value="His-Me finger endonucleases"/>
    <property type="match status" value="1"/>
</dbReference>
<dbReference type="Proteomes" id="UP000003571">
    <property type="component" value="Unassembled WGS sequence"/>
</dbReference>
<accession>H7ELU8</accession>
<evidence type="ECO:0000256" key="3">
    <source>
        <dbReference type="ARBA" id="ARBA00022722"/>
    </source>
</evidence>
<evidence type="ECO:0000256" key="1">
    <source>
        <dbReference type="ARBA" id="ARBA00006811"/>
    </source>
</evidence>